<dbReference type="InterPro" id="IPR036638">
    <property type="entry name" value="HLH_DNA-bd_sf"/>
</dbReference>
<name>B9RFR8_RICCO</name>
<feature type="region of interest" description="Disordered" evidence="5">
    <location>
        <begin position="228"/>
        <end position="256"/>
    </location>
</feature>
<dbReference type="FunFam" id="4.10.280.10:FF:000004">
    <property type="entry name" value="Basic helix-loop-helix transcription factor"/>
    <property type="match status" value="1"/>
</dbReference>
<feature type="domain" description="BHLH" evidence="6">
    <location>
        <begin position="465"/>
        <end position="514"/>
    </location>
</feature>
<dbReference type="InterPro" id="IPR047265">
    <property type="entry name" value="PIF1-like_bHLH"/>
</dbReference>
<evidence type="ECO:0000256" key="1">
    <source>
        <dbReference type="ARBA" id="ARBA00004123"/>
    </source>
</evidence>
<gene>
    <name evidence="7" type="ORF">RCOM_1436840</name>
</gene>
<feature type="region of interest" description="Disordered" evidence="5">
    <location>
        <begin position="175"/>
        <end position="204"/>
    </location>
</feature>
<dbReference type="PANTHER" id="PTHR46807">
    <property type="entry name" value="TRANSCRIPTION FACTOR PIF3"/>
    <property type="match status" value="1"/>
</dbReference>
<dbReference type="FunCoup" id="B9RFR8">
    <property type="interactions" value="224"/>
</dbReference>
<evidence type="ECO:0000256" key="4">
    <source>
        <dbReference type="ARBA" id="ARBA00023242"/>
    </source>
</evidence>
<dbReference type="InterPro" id="IPR044273">
    <property type="entry name" value="PIF3-like"/>
</dbReference>
<dbReference type="Gene3D" id="4.10.280.10">
    <property type="entry name" value="Helix-loop-helix DNA-binding domain"/>
    <property type="match status" value="1"/>
</dbReference>
<accession>B9RFR8</accession>
<evidence type="ECO:0000256" key="2">
    <source>
        <dbReference type="ARBA" id="ARBA00023015"/>
    </source>
</evidence>
<dbReference type="AlphaFoldDB" id="B9RFR8"/>
<dbReference type="SMART" id="SM00353">
    <property type="entry name" value="HLH"/>
    <property type="match status" value="1"/>
</dbReference>
<dbReference type="EMBL" id="EQ973777">
    <property type="protein sequence ID" value="EEF50039.1"/>
    <property type="molecule type" value="Genomic_DNA"/>
</dbReference>
<organism evidence="7 8">
    <name type="scientific">Ricinus communis</name>
    <name type="common">Castor bean</name>
    <dbReference type="NCBI Taxonomy" id="3988"/>
    <lineage>
        <taxon>Eukaryota</taxon>
        <taxon>Viridiplantae</taxon>
        <taxon>Streptophyta</taxon>
        <taxon>Embryophyta</taxon>
        <taxon>Tracheophyta</taxon>
        <taxon>Spermatophyta</taxon>
        <taxon>Magnoliopsida</taxon>
        <taxon>eudicotyledons</taxon>
        <taxon>Gunneridae</taxon>
        <taxon>Pentapetalae</taxon>
        <taxon>rosids</taxon>
        <taxon>fabids</taxon>
        <taxon>Malpighiales</taxon>
        <taxon>Euphorbiaceae</taxon>
        <taxon>Acalyphoideae</taxon>
        <taxon>Acalypheae</taxon>
        <taxon>Ricinus</taxon>
    </lineage>
</organism>
<feature type="region of interest" description="Disordered" evidence="5">
    <location>
        <begin position="151"/>
        <end position="170"/>
    </location>
</feature>
<evidence type="ECO:0000313" key="7">
    <source>
        <dbReference type="EMBL" id="EEF50039.1"/>
    </source>
</evidence>
<keyword evidence="2" id="KW-0805">Transcription regulation</keyword>
<protein>
    <recommendedName>
        <fullName evidence="6">BHLH domain-containing protein</fullName>
    </recommendedName>
</protein>
<feature type="compositionally biased region" description="Basic and acidic residues" evidence="5">
    <location>
        <begin position="348"/>
        <end position="357"/>
    </location>
</feature>
<keyword evidence="8" id="KW-1185">Reference proteome</keyword>
<evidence type="ECO:0000256" key="5">
    <source>
        <dbReference type="SAM" id="MobiDB-lite"/>
    </source>
</evidence>
<dbReference type="GO" id="GO:0005634">
    <property type="term" value="C:nucleus"/>
    <property type="evidence" value="ECO:0000318"/>
    <property type="project" value="GO_Central"/>
</dbReference>
<feature type="compositionally biased region" description="Polar residues" evidence="5">
    <location>
        <begin position="405"/>
        <end position="415"/>
    </location>
</feature>
<dbReference type="InParanoid" id="B9RFR8"/>
<dbReference type="STRING" id="3988.B9RFR8"/>
<evidence type="ECO:0000313" key="8">
    <source>
        <dbReference type="Proteomes" id="UP000008311"/>
    </source>
</evidence>
<sequence>MPLSELICRLSKGKFDSSSQEKNTTCSTDLSAGPENDFLELVWENGQIQSSRARKISNGVQSQTSKFRDKDISIGIGNGNNTKMGRFGAMDFGLDEVPMSVPSVEMGLNQEDDMVPWLNDPIDDSLQQDYCHEFLAELSGVTVNEHAQNSFASSDKKCNGNQSVRDSHTASVHNGLSLEQGHMPRVSSGRDGDATRSRTTASQLYSSSVQQCQASFPHFRSRISANNAESTNNSTHVASSGDPIRGSPSGGGFPSIKAQKQVPVLATTNSSLMNFSHFSRPVALAKANFENIGTRAGSGISSIERIGSQDKGSIASSSNPAESMLNETFSGLKKETSSRCRPVMVSSKVDDKPLDHRPAEEPLLAKQPEAMENDCKNDKNHCQFAASATKGLADGEKTAEPIVASSSVCSGNSMERVSDEPMQNLKRKHRETEESEGPSEDVEEESVGGKKAAPARGGTGSKRSRAAEVHNLSERRRRDRINEKMRALQELIPNCNKVDKASMLDEAIEYLKTLQLQVQIMSMGAGLYMPSMMLPPGVPHMHVAHMSQFSPMGVGMGFGMGMPDMIGGSSGCSMIQVPPMHGAHFPSPPMSGPSALHGMGGSNLPMFGLSSQGHPMPYLCPPVMPMSGGPLLRTTLGLNAGGVAGPTDNLDSAPGSSSKDSIRNVNSHSIQNGGANSSMNQTSTQCQVTNERFEQPALVQSSAQASEVDSGALKSADENDNAPSEANGKHALATIALLIIIIKRGMGMGWTLNEVDSY</sequence>
<dbReference type="SUPFAM" id="SSF47459">
    <property type="entry name" value="HLH, helix-loop-helix DNA-binding domain"/>
    <property type="match status" value="1"/>
</dbReference>
<dbReference type="GO" id="GO:0010017">
    <property type="term" value="P:red or far-red light signaling pathway"/>
    <property type="evidence" value="ECO:0000318"/>
    <property type="project" value="GO_Central"/>
</dbReference>
<reference evidence="8" key="1">
    <citation type="journal article" date="2010" name="Nat. Biotechnol.">
        <title>Draft genome sequence of the oilseed species Ricinus communis.</title>
        <authorList>
            <person name="Chan A.P."/>
            <person name="Crabtree J."/>
            <person name="Zhao Q."/>
            <person name="Lorenzi H."/>
            <person name="Orvis J."/>
            <person name="Puiu D."/>
            <person name="Melake-Berhan A."/>
            <person name="Jones K.M."/>
            <person name="Redman J."/>
            <person name="Chen G."/>
            <person name="Cahoon E.B."/>
            <person name="Gedil M."/>
            <person name="Stanke M."/>
            <person name="Haas B.J."/>
            <person name="Wortman J.R."/>
            <person name="Fraser-Liggett C.M."/>
            <person name="Ravel J."/>
            <person name="Rabinowicz P.D."/>
        </authorList>
    </citation>
    <scope>NUCLEOTIDE SEQUENCE [LARGE SCALE GENOMIC DNA]</scope>
    <source>
        <strain evidence="8">cv. Hale</strain>
    </source>
</reference>
<dbReference type="InterPro" id="IPR011598">
    <property type="entry name" value="bHLH_dom"/>
</dbReference>
<keyword evidence="4" id="KW-0539">Nucleus</keyword>
<dbReference type="Proteomes" id="UP000008311">
    <property type="component" value="Unassembled WGS sequence"/>
</dbReference>
<dbReference type="Pfam" id="PF00010">
    <property type="entry name" value="HLH"/>
    <property type="match status" value="1"/>
</dbReference>
<evidence type="ECO:0000259" key="6">
    <source>
        <dbReference type="PROSITE" id="PS50888"/>
    </source>
</evidence>
<feature type="compositionally biased region" description="Acidic residues" evidence="5">
    <location>
        <begin position="433"/>
        <end position="446"/>
    </location>
</feature>
<dbReference type="CDD" id="cd11445">
    <property type="entry name" value="bHLH_AtPIF_like"/>
    <property type="match status" value="1"/>
</dbReference>
<dbReference type="eggNOG" id="ENOG502QV9I">
    <property type="taxonomic scope" value="Eukaryota"/>
</dbReference>
<feature type="region of interest" description="Disordered" evidence="5">
    <location>
        <begin position="332"/>
        <end position="357"/>
    </location>
</feature>
<feature type="compositionally biased region" description="Polar residues" evidence="5">
    <location>
        <begin position="654"/>
        <end position="690"/>
    </location>
</feature>
<dbReference type="GO" id="GO:0000976">
    <property type="term" value="F:transcription cis-regulatory region binding"/>
    <property type="evidence" value="ECO:0000318"/>
    <property type="project" value="GO_Central"/>
</dbReference>
<feature type="region of interest" description="Disordered" evidence="5">
    <location>
        <begin position="405"/>
        <end position="473"/>
    </location>
</feature>
<proteinExistence type="predicted"/>
<dbReference type="GO" id="GO:0046983">
    <property type="term" value="F:protein dimerization activity"/>
    <property type="evidence" value="ECO:0007669"/>
    <property type="project" value="InterPro"/>
</dbReference>
<keyword evidence="3" id="KW-0804">Transcription</keyword>
<dbReference type="PROSITE" id="PS50888">
    <property type="entry name" value="BHLH"/>
    <property type="match status" value="1"/>
</dbReference>
<dbReference type="PANTHER" id="PTHR46807:SF1">
    <property type="entry name" value="TRANSCRIPTION FACTOR PIF3"/>
    <property type="match status" value="1"/>
</dbReference>
<evidence type="ECO:0000256" key="3">
    <source>
        <dbReference type="ARBA" id="ARBA00023163"/>
    </source>
</evidence>
<feature type="compositionally biased region" description="Polar residues" evidence="5">
    <location>
        <begin position="698"/>
        <end position="707"/>
    </location>
</feature>
<comment type="subcellular location">
    <subcellularLocation>
        <location evidence="1">Nucleus</location>
    </subcellularLocation>
</comment>
<dbReference type="GO" id="GO:0003700">
    <property type="term" value="F:DNA-binding transcription factor activity"/>
    <property type="evidence" value="ECO:0000318"/>
    <property type="project" value="GO_Central"/>
</dbReference>
<feature type="region of interest" description="Disordered" evidence="5">
    <location>
        <begin position="643"/>
        <end position="726"/>
    </location>
</feature>